<protein>
    <submittedName>
        <fullName evidence="3">Uncharacterized protein</fullName>
    </submittedName>
</protein>
<accession>A0A4S4MSC8</accession>
<proteinExistence type="predicted"/>
<sequence>MQGRVLELEKQNQDLRQKVENLMSDAEKMNEELDELMLRSSDENDEIYAKCDEYYRELRAVQEVKTAMELEIVRLRKSNTQLQLLTSSPERIDAQVQTSFQTAVENLDMTTGTHDSQQTLSAHQEANQGRSQSAADPPIISVPVAPNPHVSLITTLEEHGSQDIPPENDSSETQVEVDQSTTIATAVVDDLPTPETEGTPSSPLGSGSSDPQDDADHDCLPPSIPMTAVKHKWFVTAVSYLQVDLGKHYTALIVQWIELEGVYDYSRTRTAMSTKCQPLELKAWYAKNTEPDIQRITLEEFASRFWRWWNSLQPIWRKENRDRTVRVDSKLGWTILEKHGRQGWYGLMVYIKWWGLKLQDLGAIDGADGHRDKWRAAIVDLSEMMGGLLLALSK</sequence>
<feature type="compositionally biased region" description="Polar residues" evidence="2">
    <location>
        <begin position="171"/>
        <end position="184"/>
    </location>
</feature>
<keyword evidence="1" id="KW-0175">Coiled coil</keyword>
<dbReference type="Proteomes" id="UP000308730">
    <property type="component" value="Unassembled WGS sequence"/>
</dbReference>
<gene>
    <name evidence="3" type="ORF">EUX98_g6149</name>
</gene>
<comment type="caution">
    <text evidence="3">The sequence shown here is derived from an EMBL/GenBank/DDBJ whole genome shotgun (WGS) entry which is preliminary data.</text>
</comment>
<reference evidence="3 4" key="1">
    <citation type="submission" date="2019-02" db="EMBL/GenBank/DDBJ databases">
        <title>Genome sequencing of the rare red list fungi Antrodiella citrinella (Flaviporus citrinellus).</title>
        <authorList>
            <person name="Buettner E."/>
            <person name="Kellner H."/>
        </authorList>
    </citation>
    <scope>NUCLEOTIDE SEQUENCE [LARGE SCALE GENOMIC DNA]</scope>
    <source>
        <strain evidence="3 4">DSM 108506</strain>
    </source>
</reference>
<feature type="coiled-coil region" evidence="1">
    <location>
        <begin position="5"/>
        <end position="46"/>
    </location>
</feature>
<feature type="compositionally biased region" description="Low complexity" evidence="2">
    <location>
        <begin position="193"/>
        <end position="210"/>
    </location>
</feature>
<organism evidence="3 4">
    <name type="scientific">Antrodiella citrinella</name>
    <dbReference type="NCBI Taxonomy" id="2447956"/>
    <lineage>
        <taxon>Eukaryota</taxon>
        <taxon>Fungi</taxon>
        <taxon>Dikarya</taxon>
        <taxon>Basidiomycota</taxon>
        <taxon>Agaricomycotina</taxon>
        <taxon>Agaricomycetes</taxon>
        <taxon>Polyporales</taxon>
        <taxon>Steccherinaceae</taxon>
        <taxon>Antrodiella</taxon>
    </lineage>
</organism>
<evidence type="ECO:0000256" key="1">
    <source>
        <dbReference type="SAM" id="Coils"/>
    </source>
</evidence>
<dbReference type="AlphaFoldDB" id="A0A4S4MSC8"/>
<feature type="region of interest" description="Disordered" evidence="2">
    <location>
        <begin position="113"/>
        <end position="146"/>
    </location>
</feature>
<evidence type="ECO:0000256" key="2">
    <source>
        <dbReference type="SAM" id="MobiDB-lite"/>
    </source>
</evidence>
<feature type="region of interest" description="Disordered" evidence="2">
    <location>
        <begin position="159"/>
        <end position="222"/>
    </location>
</feature>
<keyword evidence="4" id="KW-1185">Reference proteome</keyword>
<evidence type="ECO:0000313" key="4">
    <source>
        <dbReference type="Proteomes" id="UP000308730"/>
    </source>
</evidence>
<feature type="compositionally biased region" description="Polar residues" evidence="2">
    <location>
        <begin position="113"/>
        <end position="134"/>
    </location>
</feature>
<dbReference type="EMBL" id="SGPM01000206">
    <property type="protein sequence ID" value="THH28041.1"/>
    <property type="molecule type" value="Genomic_DNA"/>
</dbReference>
<name>A0A4S4MSC8_9APHY</name>
<evidence type="ECO:0000313" key="3">
    <source>
        <dbReference type="EMBL" id="THH28041.1"/>
    </source>
</evidence>
<dbReference type="OrthoDB" id="3250313at2759"/>